<accession>A0A9D4G5V2</accession>
<keyword evidence="2" id="KW-1185">Reference proteome</keyword>
<name>A0A9D4G5V2_DREPO</name>
<evidence type="ECO:0000313" key="2">
    <source>
        <dbReference type="Proteomes" id="UP000828390"/>
    </source>
</evidence>
<evidence type="ECO:0000313" key="1">
    <source>
        <dbReference type="EMBL" id="KAH3811105.1"/>
    </source>
</evidence>
<reference evidence="1" key="2">
    <citation type="submission" date="2020-11" db="EMBL/GenBank/DDBJ databases">
        <authorList>
            <person name="McCartney M.A."/>
            <person name="Auch B."/>
            <person name="Kono T."/>
            <person name="Mallez S."/>
            <person name="Becker A."/>
            <person name="Gohl D.M."/>
            <person name="Silverstein K.A.T."/>
            <person name="Koren S."/>
            <person name="Bechman K.B."/>
            <person name="Herman A."/>
            <person name="Abrahante J.E."/>
            <person name="Garbe J."/>
        </authorList>
    </citation>
    <scope>NUCLEOTIDE SEQUENCE</scope>
    <source>
        <strain evidence="1">Duluth1</strain>
        <tissue evidence="1">Whole animal</tissue>
    </source>
</reference>
<dbReference type="Proteomes" id="UP000828390">
    <property type="component" value="Unassembled WGS sequence"/>
</dbReference>
<dbReference type="EMBL" id="JAIWYP010000006">
    <property type="protein sequence ID" value="KAH3811105.1"/>
    <property type="molecule type" value="Genomic_DNA"/>
</dbReference>
<protein>
    <submittedName>
        <fullName evidence="1">Uncharacterized protein</fullName>
    </submittedName>
</protein>
<gene>
    <name evidence="1" type="ORF">DPMN_139508</name>
</gene>
<reference evidence="1" key="1">
    <citation type="journal article" date="2019" name="bioRxiv">
        <title>The Genome of the Zebra Mussel, Dreissena polymorpha: A Resource for Invasive Species Research.</title>
        <authorList>
            <person name="McCartney M.A."/>
            <person name="Auch B."/>
            <person name="Kono T."/>
            <person name="Mallez S."/>
            <person name="Zhang Y."/>
            <person name="Obille A."/>
            <person name="Becker A."/>
            <person name="Abrahante J.E."/>
            <person name="Garbe J."/>
            <person name="Badalamenti J.P."/>
            <person name="Herman A."/>
            <person name="Mangelson H."/>
            <person name="Liachko I."/>
            <person name="Sullivan S."/>
            <person name="Sone E.D."/>
            <person name="Koren S."/>
            <person name="Silverstein K.A.T."/>
            <person name="Beckman K.B."/>
            <person name="Gohl D.M."/>
        </authorList>
    </citation>
    <scope>NUCLEOTIDE SEQUENCE</scope>
    <source>
        <strain evidence="1">Duluth1</strain>
        <tissue evidence="1">Whole animal</tissue>
    </source>
</reference>
<dbReference type="AlphaFoldDB" id="A0A9D4G5V2"/>
<proteinExistence type="predicted"/>
<sequence length="124" mass="14075">MSLSNVKCASYASKILYTFKNLTKLHLRGTFSGRFTLQLPETLQCISLQKVECSAEWLCSLLIALSSLHHSVRCELWDILLQPCAEDYGDDSQTHIYDSDLKYCHVTCPIFKLLLNMEVLNGLS</sequence>
<comment type="caution">
    <text evidence="1">The sequence shown here is derived from an EMBL/GenBank/DDBJ whole genome shotgun (WGS) entry which is preliminary data.</text>
</comment>
<organism evidence="1 2">
    <name type="scientific">Dreissena polymorpha</name>
    <name type="common">Zebra mussel</name>
    <name type="synonym">Mytilus polymorpha</name>
    <dbReference type="NCBI Taxonomy" id="45954"/>
    <lineage>
        <taxon>Eukaryota</taxon>
        <taxon>Metazoa</taxon>
        <taxon>Spiralia</taxon>
        <taxon>Lophotrochozoa</taxon>
        <taxon>Mollusca</taxon>
        <taxon>Bivalvia</taxon>
        <taxon>Autobranchia</taxon>
        <taxon>Heteroconchia</taxon>
        <taxon>Euheterodonta</taxon>
        <taxon>Imparidentia</taxon>
        <taxon>Neoheterodontei</taxon>
        <taxon>Myida</taxon>
        <taxon>Dreissenoidea</taxon>
        <taxon>Dreissenidae</taxon>
        <taxon>Dreissena</taxon>
    </lineage>
</organism>